<evidence type="ECO:0000313" key="2">
    <source>
        <dbReference type="EMBL" id="KIW44911.1"/>
    </source>
</evidence>
<evidence type="ECO:0000313" key="3">
    <source>
        <dbReference type="Proteomes" id="UP000053342"/>
    </source>
</evidence>
<sequence>MIATTDAQDERKTTHVARVEQWGQAPRYTTVETTKSSEPPEPDDHDQVRLKVSATAIHSLVRLRASGTHYSAKTLPHVPGVDGVGTTLEGHGAYFFDFHGSSGTFGDVVTVPKTNVFPLPPGADPIQIAALVNPGMSSWLALRKRAFRLPPDFSVLILGATSTSGRLAIPISRALGAGRVIGCARNPDALSELELDSTVVLQDPVTSTDFSCLGHVDVILDYLYGPPTEHLLHSIKPTTKLTQYINIGGLAGAKISLQSKVVRSSKLVMLGSGIGSCSDEEIREEMPDLIKALVSLPVPKIQVFRLSEIETVWGRKVGDARIVMVP</sequence>
<dbReference type="InterPro" id="IPR036291">
    <property type="entry name" value="NAD(P)-bd_dom_sf"/>
</dbReference>
<evidence type="ECO:0008006" key="4">
    <source>
        <dbReference type="Google" id="ProtNLM"/>
    </source>
</evidence>
<dbReference type="EMBL" id="KN847334">
    <property type="protein sequence ID" value="KIW44911.1"/>
    <property type="molecule type" value="Genomic_DNA"/>
</dbReference>
<organism evidence="2 3">
    <name type="scientific">Exophiala oligosperma</name>
    <dbReference type="NCBI Taxonomy" id="215243"/>
    <lineage>
        <taxon>Eukaryota</taxon>
        <taxon>Fungi</taxon>
        <taxon>Dikarya</taxon>
        <taxon>Ascomycota</taxon>
        <taxon>Pezizomycotina</taxon>
        <taxon>Eurotiomycetes</taxon>
        <taxon>Chaetothyriomycetidae</taxon>
        <taxon>Chaetothyriales</taxon>
        <taxon>Herpotrichiellaceae</taxon>
        <taxon>Exophiala</taxon>
    </lineage>
</organism>
<feature type="region of interest" description="Disordered" evidence="1">
    <location>
        <begin position="1"/>
        <end position="46"/>
    </location>
</feature>
<dbReference type="STRING" id="215243.A0A0D2AYL4"/>
<dbReference type="Gene3D" id="3.40.50.720">
    <property type="entry name" value="NAD(P)-binding Rossmann-like Domain"/>
    <property type="match status" value="1"/>
</dbReference>
<dbReference type="GeneID" id="27355421"/>
<dbReference type="SUPFAM" id="SSF50129">
    <property type="entry name" value="GroES-like"/>
    <property type="match status" value="1"/>
</dbReference>
<gene>
    <name evidence="2" type="ORF">PV06_03347</name>
</gene>
<proteinExistence type="predicted"/>
<protein>
    <recommendedName>
        <fullName evidence="4">Enoyl reductase (ER) domain-containing protein</fullName>
    </recommendedName>
</protein>
<dbReference type="RefSeq" id="XP_016265127.1">
    <property type="nucleotide sequence ID" value="XM_016404122.1"/>
</dbReference>
<dbReference type="OrthoDB" id="809632at2759"/>
<dbReference type="InterPro" id="IPR011032">
    <property type="entry name" value="GroES-like_sf"/>
</dbReference>
<dbReference type="InterPro" id="IPR051397">
    <property type="entry name" value="Zn-ADH-like_protein"/>
</dbReference>
<dbReference type="Gene3D" id="3.90.180.10">
    <property type="entry name" value="Medium-chain alcohol dehydrogenases, catalytic domain"/>
    <property type="match status" value="1"/>
</dbReference>
<evidence type="ECO:0000256" key="1">
    <source>
        <dbReference type="SAM" id="MobiDB-lite"/>
    </source>
</evidence>
<accession>A0A0D2AYL4</accession>
<dbReference type="HOGENOM" id="CLU_026673_7_0_1"/>
<dbReference type="VEuPathDB" id="FungiDB:PV06_03347"/>
<dbReference type="Proteomes" id="UP000053342">
    <property type="component" value="Unassembled WGS sequence"/>
</dbReference>
<dbReference type="SUPFAM" id="SSF51735">
    <property type="entry name" value="NAD(P)-binding Rossmann-fold domains"/>
    <property type="match status" value="1"/>
</dbReference>
<keyword evidence="3" id="KW-1185">Reference proteome</keyword>
<dbReference type="PANTHER" id="PTHR43677">
    <property type="entry name" value="SHORT-CHAIN DEHYDROGENASE/REDUCTASE"/>
    <property type="match status" value="1"/>
</dbReference>
<dbReference type="GO" id="GO:0016491">
    <property type="term" value="F:oxidoreductase activity"/>
    <property type="evidence" value="ECO:0007669"/>
    <property type="project" value="TreeGrafter"/>
</dbReference>
<dbReference type="AlphaFoldDB" id="A0A0D2AYL4"/>
<dbReference type="PANTHER" id="PTHR43677:SF11">
    <property type="entry name" value="ZINC-CONTAINING ALCOHOL DEHYDROGENASE"/>
    <property type="match status" value="1"/>
</dbReference>
<reference evidence="2 3" key="1">
    <citation type="submission" date="2015-01" db="EMBL/GenBank/DDBJ databases">
        <title>The Genome Sequence of Exophiala oligosperma CBS72588.</title>
        <authorList>
            <consortium name="The Broad Institute Genomics Platform"/>
            <person name="Cuomo C."/>
            <person name="de Hoog S."/>
            <person name="Gorbushina A."/>
            <person name="Stielow B."/>
            <person name="Teixiera M."/>
            <person name="Abouelleil A."/>
            <person name="Chapman S.B."/>
            <person name="Priest M."/>
            <person name="Young S.K."/>
            <person name="Wortman J."/>
            <person name="Nusbaum C."/>
            <person name="Birren B."/>
        </authorList>
    </citation>
    <scope>NUCLEOTIDE SEQUENCE [LARGE SCALE GENOMIC DNA]</scope>
    <source>
        <strain evidence="2 3">CBS 72588</strain>
    </source>
</reference>
<name>A0A0D2AYL4_9EURO</name>